<dbReference type="EC" id="3.6.4.13" evidence="10"/>
<dbReference type="Pfam" id="PF00271">
    <property type="entry name" value="Helicase_C"/>
    <property type="match status" value="1"/>
</dbReference>
<dbReference type="CDD" id="cd17942">
    <property type="entry name" value="DEADc_DDX18"/>
    <property type="match status" value="1"/>
</dbReference>
<dbReference type="SMART" id="SM01178">
    <property type="entry name" value="DUF4217"/>
    <property type="match status" value="1"/>
</dbReference>
<evidence type="ECO:0000256" key="8">
    <source>
        <dbReference type="PROSITE-ProRule" id="PRU00552"/>
    </source>
</evidence>
<dbReference type="Gene3D" id="3.40.50.300">
    <property type="entry name" value="P-loop containing nucleotide triphosphate hydrolases"/>
    <property type="match status" value="2"/>
</dbReference>
<dbReference type="RefSeq" id="XP_014519618.2">
    <property type="nucleotide sequence ID" value="XM_014664132.2"/>
</dbReference>
<organism evidence="15 16">
    <name type="scientific">Vigna radiata var. radiata</name>
    <name type="common">Mung bean</name>
    <name type="synonym">Phaseolus aureus</name>
    <dbReference type="NCBI Taxonomy" id="3916"/>
    <lineage>
        <taxon>Eukaryota</taxon>
        <taxon>Viridiplantae</taxon>
        <taxon>Streptophyta</taxon>
        <taxon>Embryophyta</taxon>
        <taxon>Tracheophyta</taxon>
        <taxon>Spermatophyta</taxon>
        <taxon>Magnoliopsida</taxon>
        <taxon>eudicotyledons</taxon>
        <taxon>Gunneridae</taxon>
        <taxon>Pentapetalae</taxon>
        <taxon>rosids</taxon>
        <taxon>fabids</taxon>
        <taxon>Fabales</taxon>
        <taxon>Fabaceae</taxon>
        <taxon>Papilionoideae</taxon>
        <taxon>50 kb inversion clade</taxon>
        <taxon>NPAAA clade</taxon>
        <taxon>indigoferoid/millettioid clade</taxon>
        <taxon>Phaseoleae</taxon>
        <taxon>Vigna</taxon>
    </lineage>
</organism>
<dbReference type="Proteomes" id="UP000087766">
    <property type="component" value="Chromosome 2"/>
</dbReference>
<evidence type="ECO:0000256" key="4">
    <source>
        <dbReference type="ARBA" id="ARBA00022840"/>
    </source>
</evidence>
<evidence type="ECO:0000256" key="5">
    <source>
        <dbReference type="ARBA" id="ARBA00022884"/>
    </source>
</evidence>
<protein>
    <recommendedName>
        <fullName evidence="10">ATP-dependent RNA helicase</fullName>
        <ecNumber evidence="10">3.6.4.13</ecNumber>
    </recommendedName>
</protein>
<evidence type="ECO:0000256" key="9">
    <source>
        <dbReference type="RuleBase" id="RU000492"/>
    </source>
</evidence>
<dbReference type="KEGG" id="vra:106776652"/>
<feature type="domain" description="Helicase ATP-binding" evidence="12">
    <location>
        <begin position="136"/>
        <end position="311"/>
    </location>
</feature>
<evidence type="ECO:0000256" key="10">
    <source>
        <dbReference type="RuleBase" id="RU365068"/>
    </source>
</evidence>
<dbReference type="PROSITE" id="PS00039">
    <property type="entry name" value="DEAD_ATP_HELICASE"/>
    <property type="match status" value="1"/>
</dbReference>
<feature type="domain" description="Helicase C-terminal" evidence="13">
    <location>
        <begin position="341"/>
        <end position="495"/>
    </location>
</feature>
<evidence type="ECO:0000259" key="12">
    <source>
        <dbReference type="PROSITE" id="PS51192"/>
    </source>
</evidence>
<evidence type="ECO:0000259" key="13">
    <source>
        <dbReference type="PROSITE" id="PS51194"/>
    </source>
</evidence>
<dbReference type="PANTHER" id="PTHR24031">
    <property type="entry name" value="RNA HELICASE"/>
    <property type="match status" value="1"/>
</dbReference>
<keyword evidence="5 10" id="KW-0694">RNA-binding</keyword>
<dbReference type="CDD" id="cd18787">
    <property type="entry name" value="SF2_C_DEAD"/>
    <property type="match status" value="1"/>
</dbReference>
<keyword evidence="15" id="KW-1185">Reference proteome</keyword>
<dbReference type="InterPro" id="IPR011545">
    <property type="entry name" value="DEAD/DEAH_box_helicase_dom"/>
</dbReference>
<evidence type="ECO:0000313" key="15">
    <source>
        <dbReference type="Proteomes" id="UP000087766"/>
    </source>
</evidence>
<dbReference type="SMART" id="SM00487">
    <property type="entry name" value="DEXDc"/>
    <property type="match status" value="1"/>
</dbReference>
<dbReference type="PROSITE" id="PS51194">
    <property type="entry name" value="HELICASE_CTER"/>
    <property type="match status" value="1"/>
</dbReference>
<evidence type="ECO:0000256" key="1">
    <source>
        <dbReference type="ARBA" id="ARBA00022741"/>
    </source>
</evidence>
<reference evidence="15" key="1">
    <citation type="journal article" date="2014" name="Nat. Commun.">
        <title>Genome sequence of mungbean and insights into evolution within Vigna species.</title>
        <authorList>
            <person name="Kang Y.J."/>
            <person name="Kim S.K."/>
            <person name="Kim M.Y."/>
            <person name="Lestari P."/>
            <person name="Kim K.H."/>
            <person name="Ha B.K."/>
            <person name="Jun T.H."/>
            <person name="Hwang W.J."/>
            <person name="Lee T."/>
            <person name="Lee J."/>
            <person name="Shim S."/>
            <person name="Yoon M.Y."/>
            <person name="Jang Y.E."/>
            <person name="Han K.S."/>
            <person name="Taeprayoon P."/>
            <person name="Yoon N."/>
            <person name="Somta P."/>
            <person name="Tanya P."/>
            <person name="Kim K.S."/>
            <person name="Gwag J.G."/>
            <person name="Moon J.K."/>
            <person name="Lee Y.H."/>
            <person name="Park B.S."/>
            <person name="Bombarely A."/>
            <person name="Doyle J.J."/>
            <person name="Jackson S.A."/>
            <person name="Schafleitner R."/>
            <person name="Srinives P."/>
            <person name="Varshney R.K."/>
            <person name="Lee S.H."/>
        </authorList>
    </citation>
    <scope>NUCLEOTIDE SEQUENCE [LARGE SCALE GENOMIC DNA]</scope>
    <source>
        <strain evidence="15">cv. VC1973A</strain>
    </source>
</reference>
<feature type="compositionally biased region" description="Basic and acidic residues" evidence="11">
    <location>
        <begin position="34"/>
        <end position="44"/>
    </location>
</feature>
<dbReference type="InterPro" id="IPR014014">
    <property type="entry name" value="RNA_helicase_DEAD_Q_motif"/>
</dbReference>
<proteinExistence type="inferred from homology"/>
<dbReference type="GO" id="GO:0003724">
    <property type="term" value="F:RNA helicase activity"/>
    <property type="evidence" value="ECO:0007669"/>
    <property type="project" value="UniProtKB-EC"/>
</dbReference>
<keyword evidence="1 9" id="KW-0547">Nucleotide-binding</keyword>
<feature type="domain" description="DEAD-box RNA helicase Q" evidence="14">
    <location>
        <begin position="105"/>
        <end position="133"/>
    </location>
</feature>
<feature type="short sequence motif" description="Q motif" evidence="8">
    <location>
        <begin position="105"/>
        <end position="133"/>
    </location>
</feature>
<feature type="compositionally biased region" description="Basic residues" evidence="11">
    <location>
        <begin position="47"/>
        <end position="58"/>
    </location>
</feature>
<dbReference type="PROSITE" id="PS51192">
    <property type="entry name" value="HELICASE_ATP_BIND_1"/>
    <property type="match status" value="1"/>
</dbReference>
<evidence type="ECO:0000256" key="11">
    <source>
        <dbReference type="SAM" id="MobiDB-lite"/>
    </source>
</evidence>
<dbReference type="AlphaFoldDB" id="A0A1S3VML6"/>
<sequence length="569" mass="64042">MLMFFKRDRETFGCRKTLEGAKIAEATMAEAEDKDTSSPERENQTKINKKKLRKRKRPNKSENKQEEENDAKIDSTLTQTEDTEEEEKEETKVNNNDSCGIMSSEFFSSLTLSEATSNAIADMGFDRMTQIQARAIPPLLIGKDVLGAARTGAGKTLAFLVPAVELLYNAQFTPLNGTGVVVICPTRELAIQTHAVAKELLKYHSQTLGLVIGGAGRKGEAERIVKGVNLLVATPGRLLDHLQNTRGFIYKNLKCLMVDEADRILEANFEEEMKQIINILPKKRQTALFSATQTKKVEDLARLSFQTTPIFIDVDDGRKKVTNEGLQQGYVVVPCAKRFVVLYSFLRRYQSKKVMVFFSSCNSVKFHADLLKCTGLDCLNIHGKQKQHARTTTFFKFCKAEKGILLCTDVAARGLDIPDVDWIVQYDPPDEPKEYIHRVGRTARGEGAKGNALLFLIPEELKFLHYLKAAKVPVKEYAFDHKKLANVQSHLEKLVAGIYHLNNMAKEAYRSYILAYNAHSMKDIFNVHRLDLLAVATSFCFSNPPKVNLSIDSSASKHRKKVRKLEGKR</sequence>
<comment type="catalytic activity">
    <reaction evidence="7 10">
        <text>ATP + H2O = ADP + phosphate + H(+)</text>
        <dbReference type="Rhea" id="RHEA:13065"/>
        <dbReference type="ChEBI" id="CHEBI:15377"/>
        <dbReference type="ChEBI" id="CHEBI:15378"/>
        <dbReference type="ChEBI" id="CHEBI:30616"/>
        <dbReference type="ChEBI" id="CHEBI:43474"/>
        <dbReference type="ChEBI" id="CHEBI:456216"/>
        <dbReference type="EC" id="3.6.4.13"/>
    </reaction>
</comment>
<dbReference type="SMART" id="SM00490">
    <property type="entry name" value="HELICc"/>
    <property type="match status" value="1"/>
</dbReference>
<evidence type="ECO:0000313" key="16">
    <source>
        <dbReference type="RefSeq" id="XP_014519618.2"/>
    </source>
</evidence>
<dbReference type="InterPro" id="IPR044773">
    <property type="entry name" value="DDX18/Has1_DEADc"/>
</dbReference>
<reference evidence="16" key="2">
    <citation type="submission" date="2025-08" db="UniProtKB">
        <authorList>
            <consortium name="RefSeq"/>
        </authorList>
    </citation>
    <scope>IDENTIFICATION</scope>
    <source>
        <tissue evidence="16">Leaf</tissue>
    </source>
</reference>
<dbReference type="InterPro" id="IPR001650">
    <property type="entry name" value="Helicase_C-like"/>
</dbReference>
<dbReference type="FunFam" id="3.40.50.300:FF:000379">
    <property type="entry name" value="RNA helicase"/>
    <property type="match status" value="1"/>
</dbReference>
<dbReference type="InterPro" id="IPR027417">
    <property type="entry name" value="P-loop_NTPase"/>
</dbReference>
<evidence type="ECO:0000259" key="14">
    <source>
        <dbReference type="PROSITE" id="PS51195"/>
    </source>
</evidence>
<dbReference type="SUPFAM" id="SSF52540">
    <property type="entry name" value="P-loop containing nucleoside triphosphate hydrolases"/>
    <property type="match status" value="1"/>
</dbReference>
<feature type="region of interest" description="Disordered" evidence="11">
    <location>
        <begin position="23"/>
        <end position="97"/>
    </location>
</feature>
<feature type="compositionally biased region" description="Basic and acidic residues" evidence="11">
    <location>
        <begin position="59"/>
        <end position="73"/>
    </location>
</feature>
<evidence type="ECO:0000256" key="7">
    <source>
        <dbReference type="ARBA" id="ARBA00047984"/>
    </source>
</evidence>
<keyword evidence="3 9" id="KW-0347">Helicase</keyword>
<dbReference type="GeneID" id="106776652"/>
<evidence type="ECO:0000256" key="3">
    <source>
        <dbReference type="ARBA" id="ARBA00022806"/>
    </source>
</evidence>
<dbReference type="Pfam" id="PF00270">
    <property type="entry name" value="DEAD"/>
    <property type="match status" value="1"/>
</dbReference>
<dbReference type="GO" id="GO:0003723">
    <property type="term" value="F:RNA binding"/>
    <property type="evidence" value="ECO:0007669"/>
    <property type="project" value="UniProtKB-UniRule"/>
</dbReference>
<gene>
    <name evidence="16" type="primary">LOC106776652</name>
</gene>
<dbReference type="InterPro" id="IPR000629">
    <property type="entry name" value="RNA-helicase_DEAD-box_CS"/>
</dbReference>
<name>A0A1S3VML6_VIGRR</name>
<dbReference type="GO" id="GO:0016887">
    <property type="term" value="F:ATP hydrolysis activity"/>
    <property type="evidence" value="ECO:0007669"/>
    <property type="project" value="RHEA"/>
</dbReference>
<keyword evidence="4 9" id="KW-0067">ATP-binding</keyword>
<dbReference type="OrthoDB" id="10259640at2759"/>
<dbReference type="Pfam" id="PF13959">
    <property type="entry name" value="CTE_SPB4"/>
    <property type="match status" value="1"/>
</dbReference>
<evidence type="ECO:0000256" key="6">
    <source>
        <dbReference type="ARBA" id="ARBA00024357"/>
    </source>
</evidence>
<comment type="function">
    <text evidence="10">RNA helicase.</text>
</comment>
<evidence type="ECO:0000256" key="2">
    <source>
        <dbReference type="ARBA" id="ARBA00022801"/>
    </source>
</evidence>
<dbReference type="STRING" id="3916.A0A1S3VML6"/>
<dbReference type="GO" id="GO:0005524">
    <property type="term" value="F:ATP binding"/>
    <property type="evidence" value="ECO:0007669"/>
    <property type="project" value="UniProtKB-UniRule"/>
</dbReference>
<accession>A0A1S3VML6</accession>
<dbReference type="InterPro" id="IPR014001">
    <property type="entry name" value="Helicase_ATP-bd"/>
</dbReference>
<dbReference type="InterPro" id="IPR025313">
    <property type="entry name" value="SPB4-like_CTE"/>
</dbReference>
<comment type="similarity">
    <text evidence="6">Belongs to the DEAD box helicase family. DDX18/HAS1 subfamily.</text>
</comment>
<dbReference type="PROSITE" id="PS51195">
    <property type="entry name" value="Q_MOTIF"/>
    <property type="match status" value="1"/>
</dbReference>
<comment type="domain">
    <text evidence="10">The Q motif is unique to and characteristic of the DEAD box family of RNA helicases and controls ATP binding and hydrolysis.</text>
</comment>
<keyword evidence="2 9" id="KW-0378">Hydrolase</keyword>